<gene>
    <name evidence="2" type="ORF">GBZ48_18390</name>
</gene>
<reference evidence="2 3" key="1">
    <citation type="submission" date="2019-10" db="EMBL/GenBank/DDBJ databases">
        <title>Genome sequence of Azospirillum melinis.</title>
        <authorList>
            <person name="Ambrosini A."/>
            <person name="Sant'Anna F.H."/>
            <person name="Cassan F.D."/>
            <person name="Souza E.M."/>
            <person name="Passaglia L.M.P."/>
        </authorList>
    </citation>
    <scope>NUCLEOTIDE SEQUENCE [LARGE SCALE GENOMIC DNA]</scope>
    <source>
        <strain evidence="2 3">TMCY0552</strain>
    </source>
</reference>
<keyword evidence="3" id="KW-1185">Reference proteome</keyword>
<protein>
    <submittedName>
        <fullName evidence="2">Uncharacterized protein</fullName>
    </submittedName>
</protein>
<feature type="transmembrane region" description="Helical" evidence="1">
    <location>
        <begin position="150"/>
        <end position="168"/>
    </location>
</feature>
<comment type="caution">
    <text evidence="2">The sequence shown here is derived from an EMBL/GenBank/DDBJ whole genome shotgun (WGS) entry which is preliminary data.</text>
</comment>
<dbReference type="EMBL" id="WHOS01000023">
    <property type="protein sequence ID" value="NUB01239.1"/>
    <property type="molecule type" value="Genomic_DNA"/>
</dbReference>
<evidence type="ECO:0000313" key="3">
    <source>
        <dbReference type="Proteomes" id="UP000605086"/>
    </source>
</evidence>
<evidence type="ECO:0000256" key="1">
    <source>
        <dbReference type="SAM" id="Phobius"/>
    </source>
</evidence>
<proteinExistence type="predicted"/>
<evidence type="ECO:0000313" key="2">
    <source>
        <dbReference type="EMBL" id="NUB01239.1"/>
    </source>
</evidence>
<feature type="transmembrane region" description="Helical" evidence="1">
    <location>
        <begin position="63"/>
        <end position="89"/>
    </location>
</feature>
<sequence>MLTKYLSGVWRDTATAALIIVIAFTVFLLDHGDVYLRIFAAQIGGAEMPPEALRLALVGAHALFIATILPVIAALSAVIRGAVIAATAIRRTIRVRRGLPPDPVAPAPVAAHWREAANDAALTVMFGGILVVGLAQALTSRLAMPWDSALELAVLLAVLTAAGGRATFRHVRAARSFKESTPCK</sequence>
<feature type="transmembrane region" description="Helical" evidence="1">
    <location>
        <begin position="12"/>
        <end position="29"/>
    </location>
</feature>
<keyword evidence="1" id="KW-0812">Transmembrane</keyword>
<name>A0ABX2KN51_9PROT</name>
<organism evidence="2 3">
    <name type="scientific">Azospirillum melinis</name>
    <dbReference type="NCBI Taxonomy" id="328839"/>
    <lineage>
        <taxon>Bacteria</taxon>
        <taxon>Pseudomonadati</taxon>
        <taxon>Pseudomonadota</taxon>
        <taxon>Alphaproteobacteria</taxon>
        <taxon>Rhodospirillales</taxon>
        <taxon>Azospirillaceae</taxon>
        <taxon>Azospirillum</taxon>
    </lineage>
</organism>
<dbReference type="RefSeq" id="WP_174472319.1">
    <property type="nucleotide sequence ID" value="NZ_JAGINN010000023.1"/>
</dbReference>
<dbReference type="Proteomes" id="UP000605086">
    <property type="component" value="Unassembled WGS sequence"/>
</dbReference>
<accession>A0ABX2KN51</accession>
<feature type="transmembrane region" description="Helical" evidence="1">
    <location>
        <begin position="120"/>
        <end position="138"/>
    </location>
</feature>
<keyword evidence="1" id="KW-0472">Membrane</keyword>
<keyword evidence="1" id="KW-1133">Transmembrane helix</keyword>